<feature type="region of interest" description="Disordered" evidence="1">
    <location>
        <begin position="30"/>
        <end position="85"/>
    </location>
</feature>
<dbReference type="AlphaFoldDB" id="A0A9P6Y5D4"/>
<name>A0A9P6Y5D4_RHIOR</name>
<organism evidence="2 3">
    <name type="scientific">Rhizopus oryzae</name>
    <name type="common">Mucormycosis agent</name>
    <name type="synonym">Rhizopus arrhizus var. delemar</name>
    <dbReference type="NCBI Taxonomy" id="64495"/>
    <lineage>
        <taxon>Eukaryota</taxon>
        <taxon>Fungi</taxon>
        <taxon>Fungi incertae sedis</taxon>
        <taxon>Mucoromycota</taxon>
        <taxon>Mucoromycotina</taxon>
        <taxon>Mucoromycetes</taxon>
        <taxon>Mucorales</taxon>
        <taxon>Mucorineae</taxon>
        <taxon>Rhizopodaceae</taxon>
        <taxon>Rhizopus</taxon>
    </lineage>
</organism>
<evidence type="ECO:0000313" key="2">
    <source>
        <dbReference type="EMBL" id="KAG1539894.1"/>
    </source>
</evidence>
<sequence>MNNNNNLADFDLNKKLQSFSISSEEEKITKELQNTHLTNKDNNPPSIFSITNATTTTKPTQPVIEKQPKQDEEESGWGEGPPSYTSISQGTYFGFNSLLHSELTLTSASPSASQAFSQYKDKPVTFTSTFTNK</sequence>
<dbReference type="EMBL" id="JAANIT010001523">
    <property type="protein sequence ID" value="KAG1539894.1"/>
    <property type="molecule type" value="Genomic_DNA"/>
</dbReference>
<dbReference type="Proteomes" id="UP000717996">
    <property type="component" value="Unassembled WGS sequence"/>
</dbReference>
<evidence type="ECO:0000313" key="3">
    <source>
        <dbReference type="Proteomes" id="UP000717996"/>
    </source>
</evidence>
<comment type="caution">
    <text evidence="2">The sequence shown here is derived from an EMBL/GenBank/DDBJ whole genome shotgun (WGS) entry which is preliminary data.</text>
</comment>
<reference evidence="2" key="1">
    <citation type="journal article" date="2020" name="Microb. Genom.">
        <title>Genetic diversity of clinical and environmental Mucorales isolates obtained from an investigation of mucormycosis cases among solid organ transplant recipients.</title>
        <authorList>
            <person name="Nguyen M.H."/>
            <person name="Kaul D."/>
            <person name="Muto C."/>
            <person name="Cheng S.J."/>
            <person name="Richter R.A."/>
            <person name="Bruno V.M."/>
            <person name="Liu G."/>
            <person name="Beyhan S."/>
            <person name="Sundermann A.J."/>
            <person name="Mounaud S."/>
            <person name="Pasculle A.W."/>
            <person name="Nierman W.C."/>
            <person name="Driscoll E."/>
            <person name="Cumbie R."/>
            <person name="Clancy C.J."/>
            <person name="Dupont C.L."/>
        </authorList>
    </citation>
    <scope>NUCLEOTIDE SEQUENCE</scope>
    <source>
        <strain evidence="2">GL16</strain>
    </source>
</reference>
<gene>
    <name evidence="2" type="ORF">G6F51_008857</name>
</gene>
<feature type="compositionally biased region" description="Polar residues" evidence="1">
    <location>
        <begin position="32"/>
        <end position="50"/>
    </location>
</feature>
<feature type="compositionally biased region" description="Low complexity" evidence="1">
    <location>
        <begin position="51"/>
        <end position="60"/>
    </location>
</feature>
<evidence type="ECO:0000256" key="1">
    <source>
        <dbReference type="SAM" id="MobiDB-lite"/>
    </source>
</evidence>
<proteinExistence type="predicted"/>
<accession>A0A9P6Y5D4</accession>
<protein>
    <submittedName>
        <fullName evidence="2">Uncharacterized protein</fullName>
    </submittedName>
</protein>